<protein>
    <submittedName>
        <fullName evidence="2">Uncharacterized protein</fullName>
    </submittedName>
</protein>
<keyword evidence="1" id="KW-0472">Membrane</keyword>
<accession>A0A8D9LCG4</accession>
<gene>
    <name evidence="2" type="ORF">ERS852380_03367</name>
</gene>
<dbReference type="EMBL" id="CYYK01000012">
    <property type="protein sequence ID" value="CUO87607.1"/>
    <property type="molecule type" value="Genomic_DNA"/>
</dbReference>
<evidence type="ECO:0000313" key="2">
    <source>
        <dbReference type="EMBL" id="CUO87607.1"/>
    </source>
</evidence>
<dbReference type="RefSeq" id="WP_057317514.1">
    <property type="nucleotide sequence ID" value="NZ_CYYK01000012.1"/>
</dbReference>
<name>A0A8D9LCG4_PARDI</name>
<organism evidence="2 3">
    <name type="scientific">Parabacteroides distasonis</name>
    <dbReference type="NCBI Taxonomy" id="823"/>
    <lineage>
        <taxon>Bacteria</taxon>
        <taxon>Pseudomonadati</taxon>
        <taxon>Bacteroidota</taxon>
        <taxon>Bacteroidia</taxon>
        <taxon>Bacteroidales</taxon>
        <taxon>Tannerellaceae</taxon>
        <taxon>Parabacteroides</taxon>
    </lineage>
</organism>
<feature type="transmembrane region" description="Helical" evidence="1">
    <location>
        <begin position="6"/>
        <end position="24"/>
    </location>
</feature>
<sequence length="149" mass="16689">MKAYFIFALVLTAAYIVYYAIVIAKDLHGNDDKKKSDEEEFDVSEFNAEESVSVVENAKGFNIGDNEYETHYVDEAQTVSENNSTDSEKPKQNVVEALNNKVKANMEEAQVTFSNPYNSADLYKLMMEKGLANPKSNGDVTTKPLIDEL</sequence>
<dbReference type="Proteomes" id="UP000095455">
    <property type="component" value="Unassembled WGS sequence"/>
</dbReference>
<reference evidence="2 3" key="1">
    <citation type="submission" date="2015-09" db="EMBL/GenBank/DDBJ databases">
        <authorList>
            <consortium name="Pathogen Informatics"/>
        </authorList>
    </citation>
    <scope>NUCLEOTIDE SEQUENCE [LARGE SCALE GENOMIC DNA]</scope>
    <source>
        <strain evidence="2 3">2789STDY5608822</strain>
    </source>
</reference>
<dbReference type="AlphaFoldDB" id="A0A8D9LCG4"/>
<proteinExistence type="predicted"/>
<comment type="caution">
    <text evidence="2">The sequence shown here is derived from an EMBL/GenBank/DDBJ whole genome shotgun (WGS) entry which is preliminary data.</text>
</comment>
<keyword evidence="1" id="KW-1133">Transmembrane helix</keyword>
<evidence type="ECO:0000256" key="1">
    <source>
        <dbReference type="SAM" id="Phobius"/>
    </source>
</evidence>
<evidence type="ECO:0000313" key="3">
    <source>
        <dbReference type="Proteomes" id="UP000095455"/>
    </source>
</evidence>
<keyword evidence="1" id="KW-0812">Transmembrane</keyword>